<protein>
    <submittedName>
        <fullName evidence="1">Uncharacterized protein</fullName>
    </submittedName>
</protein>
<evidence type="ECO:0000313" key="2">
    <source>
        <dbReference type="Proteomes" id="UP000236752"/>
    </source>
</evidence>
<accession>A0A1H5XS67</accession>
<dbReference type="EMBL" id="FNUZ01000002">
    <property type="protein sequence ID" value="SEG14240.1"/>
    <property type="molecule type" value="Genomic_DNA"/>
</dbReference>
<keyword evidence="2" id="KW-1185">Reference proteome</keyword>
<dbReference type="AlphaFoldDB" id="A0A1H5XS67"/>
<sequence>MADGKLSKEGEYLIGQLVAVFENSRAQRHDALTPSIISATLDDVEGINPFVQTPDMFRKLFPIVLAVGLRNEADERTPSVLHHFLWPLFDNSPLYEIKDFDENEKLFIWKCVEHIYQNIFGVGDDPYWLEHSGKVQSRILNA</sequence>
<evidence type="ECO:0000313" key="1">
    <source>
        <dbReference type="EMBL" id="SEG14240.1"/>
    </source>
</evidence>
<proteinExistence type="predicted"/>
<reference evidence="1 2" key="1">
    <citation type="submission" date="2016-10" db="EMBL/GenBank/DDBJ databases">
        <authorList>
            <person name="de Groot N.N."/>
        </authorList>
    </citation>
    <scope>NUCLEOTIDE SEQUENCE [LARGE SCALE GENOMIC DNA]</scope>
    <source>
        <strain evidence="1 2">DSM 26915</strain>
    </source>
</reference>
<organism evidence="1 2">
    <name type="scientific">Thalassococcus halodurans</name>
    <dbReference type="NCBI Taxonomy" id="373675"/>
    <lineage>
        <taxon>Bacteria</taxon>
        <taxon>Pseudomonadati</taxon>
        <taxon>Pseudomonadota</taxon>
        <taxon>Alphaproteobacteria</taxon>
        <taxon>Rhodobacterales</taxon>
        <taxon>Roseobacteraceae</taxon>
        <taxon>Thalassococcus</taxon>
    </lineage>
</organism>
<dbReference type="RefSeq" id="WP_103910263.1">
    <property type="nucleotide sequence ID" value="NZ_FNUZ01000002.1"/>
</dbReference>
<gene>
    <name evidence="1" type="ORF">SAMN04488045_1996</name>
</gene>
<dbReference type="Proteomes" id="UP000236752">
    <property type="component" value="Unassembled WGS sequence"/>
</dbReference>
<name>A0A1H5XS67_9RHOB</name>